<comment type="caution">
    <text evidence="1">The sequence shown here is derived from an EMBL/GenBank/DDBJ whole genome shotgun (WGS) entry which is preliminary data.</text>
</comment>
<dbReference type="InterPro" id="IPR021252">
    <property type="entry name" value="DUF2794"/>
</dbReference>
<dbReference type="Pfam" id="PF10984">
    <property type="entry name" value="DUF2794"/>
    <property type="match status" value="1"/>
</dbReference>
<evidence type="ECO:0000313" key="1">
    <source>
        <dbReference type="EMBL" id="MXQ14573.1"/>
    </source>
</evidence>
<name>A0A7X3MWJ1_9HYPH</name>
<organism evidence="1 2">
    <name type="scientific">Microvirga makkahensis</name>
    <dbReference type="NCBI Taxonomy" id="1128670"/>
    <lineage>
        <taxon>Bacteria</taxon>
        <taxon>Pseudomonadati</taxon>
        <taxon>Pseudomonadota</taxon>
        <taxon>Alphaproteobacteria</taxon>
        <taxon>Hyphomicrobiales</taxon>
        <taxon>Methylobacteriaceae</taxon>
        <taxon>Microvirga</taxon>
    </lineage>
</organism>
<dbReference type="AlphaFoldDB" id="A0A7X3MWJ1"/>
<gene>
    <name evidence="1" type="ORF">GR328_24610</name>
</gene>
<keyword evidence="2" id="KW-1185">Reference proteome</keyword>
<evidence type="ECO:0000313" key="2">
    <source>
        <dbReference type="Proteomes" id="UP000436483"/>
    </source>
</evidence>
<dbReference type="Proteomes" id="UP000436483">
    <property type="component" value="Unassembled WGS sequence"/>
</dbReference>
<sequence length="126" mass="14110">MSEGDISEPLRGGSVQGTARILSFPAAPKQVSFNRAELQTILNLYGRMVAAGEWRDYAIDFTPDKAVFSVYRRTSEMPLYRIEKDPKLAKRQGAYSVVVSTGLILKRGHELDRVLRVLDKPKVVSN</sequence>
<dbReference type="OrthoDB" id="7159482at2"/>
<dbReference type="EMBL" id="WURB01000038">
    <property type="protein sequence ID" value="MXQ14573.1"/>
    <property type="molecule type" value="Genomic_DNA"/>
</dbReference>
<dbReference type="RefSeq" id="WP_160888291.1">
    <property type="nucleotide sequence ID" value="NZ_WURB01000038.1"/>
</dbReference>
<proteinExistence type="predicted"/>
<protein>
    <submittedName>
        <fullName evidence="1">DUF2794 domain-containing protein</fullName>
    </submittedName>
</protein>
<reference evidence="1 2" key="2">
    <citation type="submission" date="2020-01" db="EMBL/GenBank/DDBJ databases">
        <title>Microvirga sp. nov., an arsenate reduction bacterium isolated from Tibet hotspring sediments.</title>
        <authorList>
            <person name="Xian W.-D."/>
            <person name="Li W.-J."/>
        </authorList>
    </citation>
    <scope>NUCLEOTIDE SEQUENCE [LARGE SCALE GENOMIC DNA]</scope>
    <source>
        <strain evidence="1 2">KCTC 23863</strain>
    </source>
</reference>
<reference evidence="1 2" key="1">
    <citation type="submission" date="2019-12" db="EMBL/GenBank/DDBJ databases">
        <authorList>
            <person name="Yuan C.-G."/>
        </authorList>
    </citation>
    <scope>NUCLEOTIDE SEQUENCE [LARGE SCALE GENOMIC DNA]</scope>
    <source>
        <strain evidence="1 2">KCTC 23863</strain>
    </source>
</reference>
<accession>A0A7X3MWJ1</accession>